<keyword evidence="4" id="KW-1185">Reference proteome</keyword>
<dbReference type="OrthoDB" id="9626941at2759"/>
<proteinExistence type="predicted"/>
<protein>
    <submittedName>
        <fullName evidence="3">LAQU0S07e02036g1_1</fullName>
    </submittedName>
</protein>
<feature type="transmembrane region" description="Helical" evidence="2">
    <location>
        <begin position="21"/>
        <end position="40"/>
    </location>
</feature>
<dbReference type="Pfam" id="PF08636">
    <property type="entry name" value="Pkr1"/>
    <property type="match status" value="1"/>
</dbReference>
<sequence length="119" mass="13635">MANFFEELWKSIFTPGASPQLIIATHVSFFLLTSCLGWLIYWTKNIHFIMLLIISTLLWITVTWFISELKLAQIKDNEELAKSQEKKTDGAKPQEKAEEHLPEGQSSAIQAKKAKSRKL</sequence>
<dbReference type="GO" id="GO:0070072">
    <property type="term" value="P:vacuolar proton-transporting V-type ATPase complex assembly"/>
    <property type="evidence" value="ECO:0007669"/>
    <property type="project" value="InterPro"/>
</dbReference>
<dbReference type="GO" id="GO:0005789">
    <property type="term" value="C:endoplasmic reticulum membrane"/>
    <property type="evidence" value="ECO:0007669"/>
    <property type="project" value="TreeGrafter"/>
</dbReference>
<feature type="compositionally biased region" description="Basic and acidic residues" evidence="1">
    <location>
        <begin position="80"/>
        <end position="102"/>
    </location>
</feature>
<keyword evidence="2" id="KW-0812">Transmembrane</keyword>
<reference evidence="4" key="1">
    <citation type="submission" date="2015-10" db="EMBL/GenBank/DDBJ databases">
        <authorList>
            <person name="Devillers H."/>
        </authorList>
    </citation>
    <scope>NUCLEOTIDE SEQUENCE [LARGE SCALE GENOMIC DNA]</scope>
</reference>
<dbReference type="AlphaFoldDB" id="A0A0N7MLP6"/>
<keyword evidence="2" id="KW-1133">Transmembrane helix</keyword>
<evidence type="ECO:0000313" key="3">
    <source>
        <dbReference type="EMBL" id="CUS22872.1"/>
    </source>
</evidence>
<dbReference type="PANTHER" id="PTHR28251:SF1">
    <property type="entry name" value="V-TYPE ATPASE ASSEMBLY FACTOR PKR1"/>
    <property type="match status" value="1"/>
</dbReference>
<dbReference type="InterPro" id="IPR013945">
    <property type="entry name" value="Pkr1"/>
</dbReference>
<evidence type="ECO:0000256" key="1">
    <source>
        <dbReference type="SAM" id="MobiDB-lite"/>
    </source>
</evidence>
<feature type="transmembrane region" description="Helical" evidence="2">
    <location>
        <begin position="46"/>
        <end position="66"/>
    </location>
</feature>
<feature type="region of interest" description="Disordered" evidence="1">
    <location>
        <begin position="80"/>
        <end position="119"/>
    </location>
</feature>
<name>A0A0N7MLP6_9SACH</name>
<dbReference type="PANTHER" id="PTHR28251">
    <property type="entry name" value="V-TYPE ATPASE ASSEMBLY FACTOR PKR1"/>
    <property type="match status" value="1"/>
</dbReference>
<evidence type="ECO:0000313" key="4">
    <source>
        <dbReference type="Proteomes" id="UP000236544"/>
    </source>
</evidence>
<dbReference type="EMBL" id="LN890573">
    <property type="protein sequence ID" value="CUS22872.1"/>
    <property type="molecule type" value="Genomic_DNA"/>
</dbReference>
<keyword evidence="2" id="KW-0472">Membrane</keyword>
<dbReference type="Proteomes" id="UP000236544">
    <property type="component" value="Unassembled WGS sequence"/>
</dbReference>
<organism evidence="3 4">
    <name type="scientific">Lachancea quebecensis</name>
    <dbReference type="NCBI Taxonomy" id="1654605"/>
    <lineage>
        <taxon>Eukaryota</taxon>
        <taxon>Fungi</taxon>
        <taxon>Dikarya</taxon>
        <taxon>Ascomycota</taxon>
        <taxon>Saccharomycotina</taxon>
        <taxon>Saccharomycetes</taxon>
        <taxon>Saccharomycetales</taxon>
        <taxon>Saccharomycetaceae</taxon>
        <taxon>Lachancea</taxon>
    </lineage>
</organism>
<evidence type="ECO:0000256" key="2">
    <source>
        <dbReference type="SAM" id="Phobius"/>
    </source>
</evidence>
<accession>A0A0N7MLP6</accession>
<gene>
    <name evidence="3" type="ORF">LAQU0_S07e02036g</name>
</gene>